<accession>A0AAD5S3A6</accession>
<sequence length="87" mass="9704">MSNRQTSSYSYSETTTSSYDSTSPDHKVHAHTVVDERVVPQSGNPKQSHIDQSYDVDPQTGRVENVRDAQQEGDRRVEGGKEGYVGF</sequence>
<evidence type="ECO:0000313" key="2">
    <source>
        <dbReference type="EMBL" id="KAJ3037328.1"/>
    </source>
</evidence>
<gene>
    <name evidence="2" type="ORF">HK097_003548</name>
</gene>
<evidence type="ECO:0000256" key="1">
    <source>
        <dbReference type="SAM" id="MobiDB-lite"/>
    </source>
</evidence>
<feature type="compositionally biased region" description="Basic and acidic residues" evidence="1">
    <location>
        <begin position="64"/>
        <end position="81"/>
    </location>
</feature>
<dbReference type="AlphaFoldDB" id="A0AAD5S3A6"/>
<feature type="compositionally biased region" description="Low complexity" evidence="1">
    <location>
        <begin position="1"/>
        <end position="22"/>
    </location>
</feature>
<organism evidence="2 3">
    <name type="scientific">Rhizophlyctis rosea</name>
    <dbReference type="NCBI Taxonomy" id="64517"/>
    <lineage>
        <taxon>Eukaryota</taxon>
        <taxon>Fungi</taxon>
        <taxon>Fungi incertae sedis</taxon>
        <taxon>Chytridiomycota</taxon>
        <taxon>Chytridiomycota incertae sedis</taxon>
        <taxon>Chytridiomycetes</taxon>
        <taxon>Rhizophlyctidales</taxon>
        <taxon>Rhizophlyctidaceae</taxon>
        <taxon>Rhizophlyctis</taxon>
    </lineage>
</organism>
<proteinExistence type="predicted"/>
<dbReference type="EMBL" id="JADGJD010001843">
    <property type="protein sequence ID" value="KAJ3037328.1"/>
    <property type="molecule type" value="Genomic_DNA"/>
</dbReference>
<protein>
    <submittedName>
        <fullName evidence="2">Uncharacterized protein</fullName>
    </submittedName>
</protein>
<name>A0AAD5S3A6_9FUNG</name>
<feature type="region of interest" description="Disordered" evidence="1">
    <location>
        <begin position="1"/>
        <end position="87"/>
    </location>
</feature>
<feature type="compositionally biased region" description="Basic and acidic residues" evidence="1">
    <location>
        <begin position="23"/>
        <end position="38"/>
    </location>
</feature>
<dbReference type="Proteomes" id="UP001212841">
    <property type="component" value="Unassembled WGS sequence"/>
</dbReference>
<evidence type="ECO:0000313" key="3">
    <source>
        <dbReference type="Proteomes" id="UP001212841"/>
    </source>
</evidence>
<feature type="compositionally biased region" description="Polar residues" evidence="1">
    <location>
        <begin position="41"/>
        <end position="51"/>
    </location>
</feature>
<comment type="caution">
    <text evidence="2">The sequence shown here is derived from an EMBL/GenBank/DDBJ whole genome shotgun (WGS) entry which is preliminary data.</text>
</comment>
<reference evidence="2" key="1">
    <citation type="submission" date="2020-05" db="EMBL/GenBank/DDBJ databases">
        <title>Phylogenomic resolution of chytrid fungi.</title>
        <authorList>
            <person name="Stajich J.E."/>
            <person name="Amses K."/>
            <person name="Simmons R."/>
            <person name="Seto K."/>
            <person name="Myers J."/>
            <person name="Bonds A."/>
            <person name="Quandt C.A."/>
            <person name="Barry K."/>
            <person name="Liu P."/>
            <person name="Grigoriev I."/>
            <person name="Longcore J.E."/>
            <person name="James T.Y."/>
        </authorList>
    </citation>
    <scope>NUCLEOTIDE SEQUENCE</scope>
    <source>
        <strain evidence="2">JEL0318</strain>
    </source>
</reference>
<keyword evidence="3" id="KW-1185">Reference proteome</keyword>